<organism evidence="11 12">
    <name type="scientific">Polypterus senegalus</name>
    <name type="common">Senegal bichir</name>
    <dbReference type="NCBI Taxonomy" id="55291"/>
    <lineage>
        <taxon>Eukaryota</taxon>
        <taxon>Metazoa</taxon>
        <taxon>Chordata</taxon>
        <taxon>Craniata</taxon>
        <taxon>Vertebrata</taxon>
        <taxon>Euteleostomi</taxon>
        <taxon>Actinopterygii</taxon>
        <taxon>Polypteriformes</taxon>
        <taxon>Polypteridae</taxon>
        <taxon>Polypterus</taxon>
    </lineage>
</organism>
<dbReference type="EMBL" id="JAATIS010004903">
    <property type="protein sequence ID" value="KAG2460456.1"/>
    <property type="molecule type" value="Genomic_DNA"/>
</dbReference>
<feature type="compositionally biased region" description="Gly residues" evidence="8">
    <location>
        <begin position="1"/>
        <end position="10"/>
    </location>
</feature>
<feature type="domain" description="MARVEL" evidence="10">
    <location>
        <begin position="60"/>
        <end position="196"/>
    </location>
</feature>
<accession>A0A8X8BNE0</accession>
<name>A0A8X8BNE0_POLSE</name>
<feature type="transmembrane region" description="Helical" evidence="9">
    <location>
        <begin position="315"/>
        <end position="339"/>
    </location>
</feature>
<evidence type="ECO:0000313" key="12">
    <source>
        <dbReference type="Proteomes" id="UP000886611"/>
    </source>
</evidence>
<keyword evidence="12" id="KW-1185">Reference proteome</keyword>
<evidence type="ECO:0000256" key="3">
    <source>
        <dbReference type="ARBA" id="ARBA00022737"/>
    </source>
</evidence>
<comment type="similarity">
    <text evidence="6">Belongs to the MAL family.</text>
</comment>
<feature type="transmembrane region" description="Helical" evidence="9">
    <location>
        <begin position="273"/>
        <end position="295"/>
    </location>
</feature>
<keyword evidence="2 7" id="KW-0812">Transmembrane</keyword>
<dbReference type="InterPro" id="IPR047123">
    <property type="entry name" value="MYADM-like"/>
</dbReference>
<comment type="subcellular location">
    <subcellularLocation>
        <location evidence="1">Membrane</location>
        <topology evidence="1">Multi-pass membrane protein</topology>
    </subcellularLocation>
</comment>
<protein>
    <submittedName>
        <fullName evidence="11">MYADM protein</fullName>
    </submittedName>
</protein>
<feature type="transmembrane region" description="Helical" evidence="9">
    <location>
        <begin position="237"/>
        <end position="261"/>
    </location>
</feature>
<dbReference type="InterPro" id="IPR008253">
    <property type="entry name" value="Marvel"/>
</dbReference>
<comment type="caution">
    <text evidence="11">The sequence shown here is derived from an EMBL/GenBank/DDBJ whole genome shotgun (WGS) entry which is preliminary data.</text>
</comment>
<dbReference type="PANTHER" id="PTHR17068">
    <property type="entry name" value="MYELOID-ASSOCIATED DIFFERENTIATION MARKER MYADM FAMILY MEMBER"/>
    <property type="match status" value="1"/>
</dbReference>
<feature type="non-terminal residue" evidence="11">
    <location>
        <position position="1"/>
    </location>
</feature>
<evidence type="ECO:0000256" key="9">
    <source>
        <dbReference type="SAM" id="Phobius"/>
    </source>
</evidence>
<evidence type="ECO:0000256" key="1">
    <source>
        <dbReference type="ARBA" id="ARBA00004141"/>
    </source>
</evidence>
<keyword evidence="4 9" id="KW-1133">Transmembrane helix</keyword>
<dbReference type="GO" id="GO:0016020">
    <property type="term" value="C:membrane"/>
    <property type="evidence" value="ECO:0007669"/>
    <property type="project" value="UniProtKB-SubCell"/>
</dbReference>
<evidence type="ECO:0000256" key="6">
    <source>
        <dbReference type="ARBA" id="ARBA00034721"/>
    </source>
</evidence>
<feature type="transmembrane region" description="Helical" evidence="9">
    <location>
        <begin position="138"/>
        <end position="157"/>
    </location>
</feature>
<reference evidence="11 12" key="1">
    <citation type="journal article" date="2021" name="Cell">
        <title>Tracing the genetic footprints of vertebrate landing in non-teleost ray-finned fishes.</title>
        <authorList>
            <person name="Bi X."/>
            <person name="Wang K."/>
            <person name="Yang L."/>
            <person name="Pan H."/>
            <person name="Jiang H."/>
            <person name="Wei Q."/>
            <person name="Fang M."/>
            <person name="Yu H."/>
            <person name="Zhu C."/>
            <person name="Cai Y."/>
            <person name="He Y."/>
            <person name="Gan X."/>
            <person name="Zeng H."/>
            <person name="Yu D."/>
            <person name="Zhu Y."/>
            <person name="Jiang H."/>
            <person name="Qiu Q."/>
            <person name="Yang H."/>
            <person name="Zhang Y.E."/>
            <person name="Wang W."/>
            <person name="Zhu M."/>
            <person name="He S."/>
            <person name="Zhang G."/>
        </authorList>
    </citation>
    <scope>NUCLEOTIDE SEQUENCE [LARGE SCALE GENOMIC DNA]</scope>
    <source>
        <strain evidence="11">Bchr_013</strain>
    </source>
</reference>
<evidence type="ECO:0000259" key="10">
    <source>
        <dbReference type="PROSITE" id="PS51225"/>
    </source>
</evidence>
<keyword evidence="5 7" id="KW-0472">Membrane</keyword>
<evidence type="ECO:0000256" key="8">
    <source>
        <dbReference type="SAM" id="MobiDB-lite"/>
    </source>
</evidence>
<dbReference type="PANTHER" id="PTHR17068:SF3">
    <property type="entry name" value="MYELOID-ASSOCIATED DIFFERENTIATION MARKER"/>
    <property type="match status" value="1"/>
</dbReference>
<evidence type="ECO:0000313" key="11">
    <source>
        <dbReference type="EMBL" id="KAG2460456.1"/>
    </source>
</evidence>
<dbReference type="Pfam" id="PF01284">
    <property type="entry name" value="MARVEL"/>
    <property type="match status" value="1"/>
</dbReference>
<gene>
    <name evidence="11" type="primary">Myadm_2</name>
    <name evidence="11" type="ORF">GTO96_0017523</name>
</gene>
<evidence type="ECO:0000256" key="5">
    <source>
        <dbReference type="ARBA" id="ARBA00023136"/>
    </source>
</evidence>
<feature type="transmembrane region" description="Helical" evidence="9">
    <location>
        <begin position="169"/>
        <end position="186"/>
    </location>
</feature>
<dbReference type="PROSITE" id="PS51225">
    <property type="entry name" value="MARVEL"/>
    <property type="match status" value="2"/>
</dbReference>
<evidence type="ECO:0000256" key="2">
    <source>
        <dbReference type="ARBA" id="ARBA00022692"/>
    </source>
</evidence>
<feature type="region of interest" description="Disordered" evidence="8">
    <location>
        <begin position="1"/>
        <end position="20"/>
    </location>
</feature>
<feature type="transmembrane region" description="Helical" evidence="9">
    <location>
        <begin position="96"/>
        <end position="117"/>
    </location>
</feature>
<evidence type="ECO:0000256" key="7">
    <source>
        <dbReference type="PROSITE-ProRule" id="PRU00581"/>
    </source>
</evidence>
<dbReference type="Proteomes" id="UP000886611">
    <property type="component" value="Unassembled WGS sequence"/>
</dbReference>
<sequence length="342" mass="38264">MSRNGLTGGQRKGDEGAGSARSRLGDLRCVWTHLDRRHKSHSCTAGADAGMPVILGEARILTSPQSIVRILEMLFGCVTFSLVVSADSSFLDKGPHWFLCMFSWCFFFVLTGLILLVEFVQFQSLVPLSWKNLPISMAFLGALMTLSASVCFPLFVIKESCFEKSSCGHLVSATIFSCFSFLSYSAEVYMTKVRSEAHSGYMSTTPGFLKVFEVFCSCMIFVSVDTEVLDNLRVYPLFWWSLVVYSCCFLMSVCTIVVMLGECTGRCLVPFDRILAAFSMLCVVMYVTATGFWLWHLVNTQQNISPQSLWRNSLTITIITCLNLLTYTVDLAFSIKLVCYRT</sequence>
<dbReference type="AlphaFoldDB" id="A0A8X8BNE0"/>
<feature type="non-terminal residue" evidence="11">
    <location>
        <position position="342"/>
    </location>
</feature>
<evidence type="ECO:0000256" key="4">
    <source>
        <dbReference type="ARBA" id="ARBA00022989"/>
    </source>
</evidence>
<keyword evidence="3" id="KW-0677">Repeat</keyword>
<feature type="domain" description="MARVEL" evidence="10">
    <location>
        <begin position="201"/>
        <end position="339"/>
    </location>
</feature>
<proteinExistence type="inferred from homology"/>